<reference evidence="1 2" key="1">
    <citation type="submission" date="2019-02" db="EMBL/GenBank/DDBJ databases">
        <title>Genomic Encyclopedia of Archaeal and Bacterial Type Strains, Phase II (KMG-II): from individual species to whole genera.</title>
        <authorList>
            <person name="Goeker M."/>
        </authorList>
    </citation>
    <scope>NUCLEOTIDE SEQUENCE [LARGE SCALE GENOMIC DNA]</scope>
    <source>
        <strain evidence="1 2">DSM 21411</strain>
    </source>
</reference>
<name>A0A4Q7P4Q1_9BACT</name>
<dbReference type="Proteomes" id="UP000292209">
    <property type="component" value="Unassembled WGS sequence"/>
</dbReference>
<dbReference type="AlphaFoldDB" id="A0A4Q7P4Q1"/>
<gene>
    <name evidence="1" type="ORF">BC751_0385</name>
</gene>
<evidence type="ECO:0000313" key="2">
    <source>
        <dbReference type="Proteomes" id="UP000292209"/>
    </source>
</evidence>
<sequence length="44" mass="5094">MIMELRQAGIRHLENQHAVCRNIQPDLELFTGNLNLDSIFENQA</sequence>
<accession>A0A4Q7P4Q1</accession>
<comment type="caution">
    <text evidence="1">The sequence shown here is derived from an EMBL/GenBank/DDBJ whole genome shotgun (WGS) entry which is preliminary data.</text>
</comment>
<evidence type="ECO:0000313" key="1">
    <source>
        <dbReference type="EMBL" id="RZS94874.1"/>
    </source>
</evidence>
<protein>
    <submittedName>
        <fullName evidence="1">Uncharacterized protein</fullName>
    </submittedName>
</protein>
<keyword evidence="2" id="KW-1185">Reference proteome</keyword>
<dbReference type="EMBL" id="SGXG01000001">
    <property type="protein sequence ID" value="RZS94874.1"/>
    <property type="molecule type" value="Genomic_DNA"/>
</dbReference>
<proteinExistence type="predicted"/>
<organism evidence="1 2">
    <name type="scientific">Cecembia calidifontis</name>
    <dbReference type="NCBI Taxonomy" id="1187080"/>
    <lineage>
        <taxon>Bacteria</taxon>
        <taxon>Pseudomonadati</taxon>
        <taxon>Bacteroidota</taxon>
        <taxon>Cytophagia</taxon>
        <taxon>Cytophagales</taxon>
        <taxon>Cyclobacteriaceae</taxon>
        <taxon>Cecembia</taxon>
    </lineage>
</organism>